<feature type="region of interest" description="Disordered" evidence="1">
    <location>
        <begin position="1"/>
        <end position="124"/>
    </location>
</feature>
<feature type="transmembrane region" description="Helical" evidence="2">
    <location>
        <begin position="134"/>
        <end position="156"/>
    </location>
</feature>
<dbReference type="STRING" id="161899.CSING_00870"/>
<reference evidence="3 4" key="1">
    <citation type="journal article" date="2015" name="Genome Announc.">
        <title>Complete Genome Sequence and Annotation of Corynebacterium singulare DSM 44357, Isolated from a Human Semen Specimen.</title>
        <authorList>
            <person name="Merten M."/>
            <person name="Brinkrolf K."/>
            <person name="Albersmeier A."/>
            <person name="Kutter Y."/>
            <person name="Ruckert C."/>
            <person name="Tauch A."/>
        </authorList>
    </citation>
    <scope>NUCLEOTIDE SEQUENCE [LARGE SCALE GENOMIC DNA]</scope>
    <source>
        <strain evidence="3">IBS B52218</strain>
    </source>
</reference>
<name>A0A0B6EXQ3_9CORY</name>
<gene>
    <name evidence="3" type="ORF">CSING_00870</name>
</gene>
<feature type="compositionally biased region" description="Gly residues" evidence="1">
    <location>
        <begin position="29"/>
        <end position="43"/>
    </location>
</feature>
<evidence type="ECO:0000256" key="2">
    <source>
        <dbReference type="SAM" id="Phobius"/>
    </source>
</evidence>
<evidence type="ECO:0000256" key="1">
    <source>
        <dbReference type="SAM" id="MobiDB-lite"/>
    </source>
</evidence>
<dbReference type="HOGENOM" id="CLU_114023_0_0_11"/>
<evidence type="ECO:0000313" key="4">
    <source>
        <dbReference type="Proteomes" id="UP000031890"/>
    </source>
</evidence>
<feature type="transmembrane region" description="Helical" evidence="2">
    <location>
        <begin position="206"/>
        <end position="230"/>
    </location>
</feature>
<sequence length="236" mass="23105">MTFGSPGSSPQFGGRPPHGAPSPNAGAGHNAGSGFGASGGPSGFGAPDPAQAPVPRPGSGAPSGPGTGFGSGSGFGSVPNQGAPAGSNPHAGSSTGSSFGAPGSSDGFGQSSPAPDYRRQVATPTVPTKGPWPLLIAGGVSAVIALIVLVLAPLVASPTQGLYFGLAIAGWLLAGIVAFVLLGLYTLKNTQRQAETFYVEDTTQTLLYRIIMGGSFLLVIAAAVEIAFYVGKVVGA</sequence>
<dbReference type="EMBL" id="CP010827">
    <property type="protein sequence ID" value="AJI77739.1"/>
    <property type="molecule type" value="Genomic_DNA"/>
</dbReference>
<dbReference type="AlphaFoldDB" id="A0A0B6EXQ3"/>
<accession>A0A0B6EXQ3</accession>
<dbReference type="Proteomes" id="UP000031890">
    <property type="component" value="Chromosome"/>
</dbReference>
<feature type="compositionally biased region" description="Gly residues" evidence="1">
    <location>
        <begin position="61"/>
        <end position="75"/>
    </location>
</feature>
<protein>
    <submittedName>
        <fullName evidence="3">Uncharacterized protein</fullName>
    </submittedName>
</protein>
<evidence type="ECO:0000313" key="3">
    <source>
        <dbReference type="EMBL" id="AJI77739.1"/>
    </source>
</evidence>
<feature type="transmembrane region" description="Helical" evidence="2">
    <location>
        <begin position="162"/>
        <end position="185"/>
    </location>
</feature>
<proteinExistence type="predicted"/>
<dbReference type="KEGG" id="csx:CSING_00870"/>
<keyword evidence="2" id="KW-0812">Transmembrane</keyword>
<dbReference type="RefSeq" id="WP_236683996.1">
    <property type="nucleotide sequence ID" value="NZ_CP010827.1"/>
</dbReference>
<organism evidence="3 4">
    <name type="scientific">Corynebacterium singulare</name>
    <dbReference type="NCBI Taxonomy" id="161899"/>
    <lineage>
        <taxon>Bacteria</taxon>
        <taxon>Bacillati</taxon>
        <taxon>Actinomycetota</taxon>
        <taxon>Actinomycetes</taxon>
        <taxon>Mycobacteriales</taxon>
        <taxon>Corynebacteriaceae</taxon>
        <taxon>Corynebacterium</taxon>
    </lineage>
</organism>
<feature type="compositionally biased region" description="Low complexity" evidence="1">
    <location>
        <begin position="1"/>
        <end position="28"/>
    </location>
</feature>
<keyword evidence="2" id="KW-1133">Transmembrane helix</keyword>
<keyword evidence="2" id="KW-0472">Membrane</keyword>